<reference evidence="1 2" key="1">
    <citation type="submission" date="2021-06" db="EMBL/GenBank/DDBJ databases">
        <authorList>
            <person name="Sun Q."/>
            <person name="Li D."/>
        </authorList>
    </citation>
    <scope>NUCLEOTIDE SEQUENCE [LARGE SCALE GENOMIC DNA]</scope>
    <source>
        <strain evidence="1 2">MSJ-40</strain>
    </source>
</reference>
<organism evidence="1 2">
    <name type="scientific">Tissierella simiarum</name>
    <dbReference type="NCBI Taxonomy" id="2841534"/>
    <lineage>
        <taxon>Bacteria</taxon>
        <taxon>Bacillati</taxon>
        <taxon>Bacillota</taxon>
        <taxon>Tissierellia</taxon>
        <taxon>Tissierellales</taxon>
        <taxon>Tissierellaceae</taxon>
        <taxon>Tissierella</taxon>
    </lineage>
</organism>
<proteinExistence type="predicted"/>
<comment type="caution">
    <text evidence="1">The sequence shown here is derived from an EMBL/GenBank/DDBJ whole genome shotgun (WGS) entry which is preliminary data.</text>
</comment>
<evidence type="ECO:0000313" key="1">
    <source>
        <dbReference type="EMBL" id="MBU5439218.1"/>
    </source>
</evidence>
<accession>A0ABS6E8I4</accession>
<gene>
    <name evidence="1" type="ORF">KQI42_14440</name>
</gene>
<sequence length="97" mass="11138">MAFSGDMKEQRIDQENSNIWFHGSQVKMTILRSGSSITRNKNLAIAFSHRPTQVSVENDGSIQHNGQENGYLYILNEDINDDDIRVHESCELDDPWE</sequence>
<evidence type="ECO:0000313" key="2">
    <source>
        <dbReference type="Proteomes" id="UP000749471"/>
    </source>
</evidence>
<protein>
    <submittedName>
        <fullName evidence="1">Uncharacterized protein</fullName>
    </submittedName>
</protein>
<dbReference type="EMBL" id="JAHLPM010000012">
    <property type="protein sequence ID" value="MBU5439218.1"/>
    <property type="molecule type" value="Genomic_DNA"/>
</dbReference>
<dbReference type="RefSeq" id="WP_216520916.1">
    <property type="nucleotide sequence ID" value="NZ_JAHLPM010000012.1"/>
</dbReference>
<dbReference type="Proteomes" id="UP000749471">
    <property type="component" value="Unassembled WGS sequence"/>
</dbReference>
<name>A0ABS6E8I4_9FIRM</name>
<keyword evidence="2" id="KW-1185">Reference proteome</keyword>